<keyword evidence="2 6" id="KW-0812">Transmembrane</keyword>
<dbReference type="Gene3D" id="1.20.1250.20">
    <property type="entry name" value="MFS general substrate transporter like domains"/>
    <property type="match status" value="1"/>
</dbReference>
<keyword evidence="4 6" id="KW-0472">Membrane</keyword>
<dbReference type="GO" id="GO:0016020">
    <property type="term" value="C:membrane"/>
    <property type="evidence" value="ECO:0007669"/>
    <property type="project" value="UniProtKB-SubCell"/>
</dbReference>
<organism evidence="9 10">
    <name type="scientific">Ceratopteris richardii</name>
    <name type="common">Triangle waterfern</name>
    <dbReference type="NCBI Taxonomy" id="49495"/>
    <lineage>
        <taxon>Eukaryota</taxon>
        <taxon>Viridiplantae</taxon>
        <taxon>Streptophyta</taxon>
        <taxon>Embryophyta</taxon>
        <taxon>Tracheophyta</taxon>
        <taxon>Polypodiopsida</taxon>
        <taxon>Polypodiidae</taxon>
        <taxon>Polypodiales</taxon>
        <taxon>Pteridineae</taxon>
        <taxon>Pteridaceae</taxon>
        <taxon>Parkerioideae</taxon>
        <taxon>Ceratopteris</taxon>
    </lineage>
</organism>
<feature type="transmembrane region" description="Helical" evidence="6">
    <location>
        <begin position="348"/>
        <end position="370"/>
    </location>
</feature>
<dbReference type="EMBL" id="CM035443">
    <property type="protein sequence ID" value="KAH7277992.1"/>
    <property type="molecule type" value="Genomic_DNA"/>
</dbReference>
<dbReference type="Proteomes" id="UP000825935">
    <property type="component" value="Chromosome 38"/>
</dbReference>
<feature type="transmembrane region" description="Helical" evidence="6">
    <location>
        <begin position="421"/>
        <end position="440"/>
    </location>
</feature>
<feature type="transmembrane region" description="Helical" evidence="6">
    <location>
        <begin position="479"/>
        <end position="501"/>
    </location>
</feature>
<dbReference type="Pfam" id="PF23262">
    <property type="entry name" value="NFD4_C"/>
    <property type="match status" value="1"/>
</dbReference>
<keyword evidence="10" id="KW-1185">Reference proteome</keyword>
<evidence type="ECO:0000313" key="9">
    <source>
        <dbReference type="EMBL" id="KAH7277994.1"/>
    </source>
</evidence>
<reference evidence="9" key="1">
    <citation type="submission" date="2021-08" db="EMBL/GenBank/DDBJ databases">
        <title>WGS assembly of Ceratopteris richardii.</title>
        <authorList>
            <person name="Marchant D.B."/>
            <person name="Chen G."/>
            <person name="Jenkins J."/>
            <person name="Shu S."/>
            <person name="Leebens-Mack J."/>
            <person name="Grimwood J."/>
            <person name="Schmutz J."/>
            <person name="Soltis P."/>
            <person name="Soltis D."/>
            <person name="Chen Z.-H."/>
        </authorList>
    </citation>
    <scope>NUCLEOTIDE SEQUENCE</scope>
    <source>
        <strain evidence="9">Whitten #5841</strain>
        <tissue evidence="9">Leaf</tissue>
    </source>
</reference>
<dbReference type="InterPro" id="IPR010658">
    <property type="entry name" value="Nodulin-like"/>
</dbReference>
<dbReference type="AlphaFoldDB" id="A0A8T2Q2N6"/>
<comment type="caution">
    <text evidence="9">The sequence shown here is derived from an EMBL/GenBank/DDBJ whole genome shotgun (WGS) entry which is preliminary data.</text>
</comment>
<evidence type="ECO:0000256" key="2">
    <source>
        <dbReference type="ARBA" id="ARBA00022692"/>
    </source>
</evidence>
<accession>A0A8T2Q2N6</accession>
<dbReference type="SUPFAM" id="SSF103473">
    <property type="entry name" value="MFS general substrate transporter"/>
    <property type="match status" value="2"/>
</dbReference>
<dbReference type="EMBL" id="CM035443">
    <property type="protein sequence ID" value="KAH7277994.1"/>
    <property type="molecule type" value="Genomic_DNA"/>
</dbReference>
<dbReference type="OrthoDB" id="410267at2759"/>
<dbReference type="EMBL" id="CM035443">
    <property type="protein sequence ID" value="KAH7277993.1"/>
    <property type="molecule type" value="Genomic_DNA"/>
</dbReference>
<proteinExistence type="predicted"/>
<comment type="subcellular location">
    <subcellularLocation>
        <location evidence="1">Membrane</location>
        <topology evidence="1">Multi-pass membrane protein</topology>
    </subcellularLocation>
</comment>
<feature type="transmembrane region" description="Helical" evidence="6">
    <location>
        <begin position="20"/>
        <end position="39"/>
    </location>
</feature>
<dbReference type="OMA" id="VMMFTFI"/>
<evidence type="ECO:0000259" key="8">
    <source>
        <dbReference type="Pfam" id="PF23262"/>
    </source>
</evidence>
<protein>
    <recommendedName>
        <fullName evidence="11">Nodulin-like domain-containing protein</fullName>
    </recommendedName>
</protein>
<gene>
    <name evidence="9" type="ORF">KP509_38G019100</name>
</gene>
<name>A0A8T2Q2N6_CERRI</name>
<dbReference type="PANTHER" id="PTHR21576:SF154">
    <property type="entry name" value="OS04G0502800 PROTEIN"/>
    <property type="match status" value="1"/>
</dbReference>
<feature type="domain" description="NFD4 C-terminal" evidence="8">
    <location>
        <begin position="346"/>
        <end position="547"/>
    </location>
</feature>
<feature type="transmembrane region" description="Helical" evidence="6">
    <location>
        <begin position="112"/>
        <end position="134"/>
    </location>
</feature>
<evidence type="ECO:0000256" key="1">
    <source>
        <dbReference type="ARBA" id="ARBA00004141"/>
    </source>
</evidence>
<evidence type="ECO:0008006" key="11">
    <source>
        <dbReference type="Google" id="ProtNLM"/>
    </source>
</evidence>
<feature type="transmembrane region" description="Helical" evidence="6">
    <location>
        <begin position="146"/>
        <end position="171"/>
    </location>
</feature>
<feature type="transmembrane region" description="Helical" evidence="6">
    <location>
        <begin position="521"/>
        <end position="542"/>
    </location>
</feature>
<feature type="domain" description="Nodulin-like" evidence="7">
    <location>
        <begin position="18"/>
        <end position="264"/>
    </location>
</feature>
<evidence type="ECO:0000256" key="3">
    <source>
        <dbReference type="ARBA" id="ARBA00022989"/>
    </source>
</evidence>
<feature type="transmembrane region" description="Helical" evidence="6">
    <location>
        <begin position="245"/>
        <end position="265"/>
    </location>
</feature>
<feature type="transmembrane region" description="Helical" evidence="6">
    <location>
        <begin position="390"/>
        <end position="409"/>
    </location>
</feature>
<dbReference type="InterPro" id="IPR036259">
    <property type="entry name" value="MFS_trans_sf"/>
</dbReference>
<evidence type="ECO:0000256" key="4">
    <source>
        <dbReference type="ARBA" id="ARBA00023136"/>
    </source>
</evidence>
<evidence type="ECO:0000313" key="10">
    <source>
        <dbReference type="Proteomes" id="UP000825935"/>
    </source>
</evidence>
<dbReference type="CDD" id="cd17354">
    <property type="entry name" value="MFS_Mch1p_like"/>
    <property type="match status" value="1"/>
</dbReference>
<feature type="region of interest" description="Disordered" evidence="5">
    <location>
        <begin position="555"/>
        <end position="578"/>
    </location>
</feature>
<feature type="transmembrane region" description="Helical" evidence="6">
    <location>
        <begin position="446"/>
        <end position="467"/>
    </location>
</feature>
<feature type="transmembrane region" description="Helical" evidence="6">
    <location>
        <begin position="81"/>
        <end position="100"/>
    </location>
</feature>
<evidence type="ECO:0000259" key="7">
    <source>
        <dbReference type="Pfam" id="PF06813"/>
    </source>
</evidence>
<feature type="transmembrane region" description="Helical" evidence="6">
    <location>
        <begin position="177"/>
        <end position="199"/>
    </location>
</feature>
<dbReference type="Pfam" id="PF06813">
    <property type="entry name" value="Nodulin-like"/>
    <property type="match status" value="1"/>
</dbReference>
<keyword evidence="3 6" id="KW-1133">Transmembrane helix</keyword>
<feature type="transmembrane region" description="Helical" evidence="6">
    <location>
        <begin position="211"/>
        <end position="233"/>
    </location>
</feature>
<evidence type="ECO:0000256" key="6">
    <source>
        <dbReference type="SAM" id="Phobius"/>
    </source>
</evidence>
<sequence length="578" mass="64137">MLPTDGYLSAGRSTPPLRWMVLVASIWIQAFSANPYNFYSLTLKRVLNINQLQLNLLAVIKDFGEYAGILAGILFNKLPPWALLSIGSLFGFLGYGSIWLVASKTFTSSPYIMMLVAIFIGPNSSSWFNTAVLVTCMRNFSHSRGLIAGFLKGFVGLSSAIYTLIFASYLSYDPLKLLILLAIGPPIVSLISMNFVRPIKSEEMRDDEEEFSNFIFVDILCIVLALYLLVATIVEDWVTFPSNLVPAVICGVMLLFLIVPAFVPLRHYIEWSFSRQREAAIAESLRQPLVRRYRISRRRRYRRTLEPRTRLPNIDEGDEEAFFLALAEGAVTEKKGPRRGEDFKLRQALVKADFWLLFLAFFCGVGPGIVTLDNLGQIGEAYGTTDVTTHVSLLSIFNFLGRLGGGFVSEHYVRLNSLPRPVWMGIAQAVMISANLLFAFGTKSLLRLAAAIMGFCFGVQFSVMVPTASELFGLKHFGLIYNFINMSIPLASLCFSALLAGNLYDWKAGPGNVCYGDCYRLTYLVLTGVCVVGLLLSLLLSYRIRPVYKTLYPASSQEGGPNQKNVLCTGSSEASSMT</sequence>
<dbReference type="InterPro" id="IPR056555">
    <property type="entry name" value="NFD4_C"/>
</dbReference>
<dbReference type="PANTHER" id="PTHR21576">
    <property type="entry name" value="UNCHARACTERIZED NODULIN-LIKE PROTEIN"/>
    <property type="match status" value="1"/>
</dbReference>
<evidence type="ECO:0000256" key="5">
    <source>
        <dbReference type="SAM" id="MobiDB-lite"/>
    </source>
</evidence>